<dbReference type="GO" id="GO:0035368">
    <property type="term" value="F:selenocysteine insertion sequence binding"/>
    <property type="evidence" value="ECO:0007669"/>
    <property type="project" value="InterPro"/>
</dbReference>
<reference evidence="3" key="1">
    <citation type="journal article" date="2024" name="Gigascience">
        <title>Chromosome-level genome of the poultry shaft louse Menopon gallinae provides insight into the host-switching and adaptive evolution of parasitic lice.</title>
        <authorList>
            <person name="Xu Y."/>
            <person name="Ma L."/>
            <person name="Liu S."/>
            <person name="Liang Y."/>
            <person name="Liu Q."/>
            <person name="He Z."/>
            <person name="Tian L."/>
            <person name="Duan Y."/>
            <person name="Cai W."/>
            <person name="Li H."/>
            <person name="Song F."/>
        </authorList>
    </citation>
    <scope>NUCLEOTIDE SEQUENCE</scope>
    <source>
        <strain evidence="3">Cailab_2023a</strain>
    </source>
</reference>
<dbReference type="GO" id="GO:0005739">
    <property type="term" value="C:mitochondrion"/>
    <property type="evidence" value="ECO:0007669"/>
    <property type="project" value="TreeGrafter"/>
</dbReference>
<dbReference type="SUPFAM" id="SSF55315">
    <property type="entry name" value="L30e-like"/>
    <property type="match status" value="1"/>
</dbReference>
<feature type="domain" description="Ribosomal protein eL8/eL30/eS12/Gadd45" evidence="2">
    <location>
        <begin position="381"/>
        <end position="464"/>
    </location>
</feature>
<dbReference type="InterPro" id="IPR004038">
    <property type="entry name" value="Ribosomal_eL8/eL30/eS12/Gad45"/>
</dbReference>
<proteinExistence type="predicted"/>
<dbReference type="InterPro" id="IPR040051">
    <property type="entry name" value="SECISBP2"/>
</dbReference>
<dbReference type="Gene3D" id="3.30.1330.30">
    <property type="match status" value="1"/>
</dbReference>
<feature type="region of interest" description="Disordered" evidence="1">
    <location>
        <begin position="115"/>
        <end position="192"/>
    </location>
</feature>
<comment type="caution">
    <text evidence="3">The sequence shown here is derived from an EMBL/GenBank/DDBJ whole genome shotgun (WGS) entry which is preliminary data.</text>
</comment>
<evidence type="ECO:0000259" key="2">
    <source>
        <dbReference type="Pfam" id="PF01248"/>
    </source>
</evidence>
<dbReference type="InterPro" id="IPR029064">
    <property type="entry name" value="Ribosomal_eL30-like_sf"/>
</dbReference>
<feature type="compositionally biased region" description="Basic and acidic residues" evidence="1">
    <location>
        <begin position="137"/>
        <end position="152"/>
    </location>
</feature>
<dbReference type="EMBL" id="JARGDH010000004">
    <property type="protein sequence ID" value="KAL0269912.1"/>
    <property type="molecule type" value="Genomic_DNA"/>
</dbReference>
<feature type="compositionally biased region" description="Basic and acidic residues" evidence="1">
    <location>
        <begin position="303"/>
        <end position="335"/>
    </location>
</feature>
<sequence length="500" mass="56869">MEQEDSKLSMREKIQATRKLRKQEKQLVKKSEREEEFLTNLRKPKDTKVVLADRSLLEKLKNEKLPGSTSADRFRGFSCQDFPELSPSKSFPKQGKNALSYKSVVKCSDVLSKELFPPMTGKKSASKAASRPPSQDHSTKDVIVKVEEEKEPSNQNAAKHADVQQPGTAPKKLPSRVVTSEPKRENRKKKDPIVLPVAELLSAKPQKRDKKHVVRGSKYRRIADSYLLYGNMLDSSNPKRSKGKHREVKKLTFTKLKMAILRDRIMKLKMRENGTKDCAMDRKQFKTELLKYVNNLVVTKNAEKKKTEEAVPKETNDANVIKKEPAPEEKDCPAEKKKKNRTRYRKYCDNKYSPDLDDAVKVLIKGIVSLQDRAHAADPIKARAKHRHVTGLREVRKYLMLKKIKMLILAPDLEAQDSVNEAIEELKRAAAEQNVPCVFALSRRSLGYVTSKNIPVSAFGILSHTGLEEKFETVKEKLKEAQEKFRSQQSEASQPGTDPA</sequence>
<organism evidence="3">
    <name type="scientific">Menopon gallinae</name>
    <name type="common">poultry shaft louse</name>
    <dbReference type="NCBI Taxonomy" id="328185"/>
    <lineage>
        <taxon>Eukaryota</taxon>
        <taxon>Metazoa</taxon>
        <taxon>Ecdysozoa</taxon>
        <taxon>Arthropoda</taxon>
        <taxon>Hexapoda</taxon>
        <taxon>Insecta</taxon>
        <taxon>Pterygota</taxon>
        <taxon>Neoptera</taxon>
        <taxon>Paraneoptera</taxon>
        <taxon>Psocodea</taxon>
        <taxon>Troctomorpha</taxon>
        <taxon>Phthiraptera</taxon>
        <taxon>Amblycera</taxon>
        <taxon>Menoponidae</taxon>
        <taxon>Menopon</taxon>
    </lineage>
</organism>
<feature type="region of interest" description="Disordered" evidence="1">
    <location>
        <begin position="1"/>
        <end position="34"/>
    </location>
</feature>
<dbReference type="GO" id="GO:1990904">
    <property type="term" value="C:ribonucleoprotein complex"/>
    <property type="evidence" value="ECO:0007669"/>
    <property type="project" value="TreeGrafter"/>
</dbReference>
<feature type="region of interest" description="Disordered" evidence="1">
    <location>
        <begin position="480"/>
        <end position="500"/>
    </location>
</feature>
<dbReference type="Pfam" id="PF01248">
    <property type="entry name" value="Ribosomal_L7Ae"/>
    <property type="match status" value="1"/>
</dbReference>
<accession>A0AAW2HJF9</accession>
<dbReference type="PANTHER" id="PTHR13284">
    <property type="entry name" value="GH01354P"/>
    <property type="match status" value="1"/>
</dbReference>
<evidence type="ECO:0000256" key="1">
    <source>
        <dbReference type="SAM" id="MobiDB-lite"/>
    </source>
</evidence>
<protein>
    <recommendedName>
        <fullName evidence="2">Ribosomal protein eL8/eL30/eS12/Gadd45 domain-containing protein</fullName>
    </recommendedName>
</protein>
<dbReference type="AlphaFoldDB" id="A0AAW2HJF9"/>
<name>A0AAW2HJF9_9NEOP</name>
<feature type="compositionally biased region" description="Polar residues" evidence="1">
    <location>
        <begin position="487"/>
        <end position="500"/>
    </location>
</feature>
<feature type="region of interest" description="Disordered" evidence="1">
    <location>
        <begin position="303"/>
        <end position="340"/>
    </location>
</feature>
<feature type="compositionally biased region" description="Basic and acidic residues" evidence="1">
    <location>
        <begin position="1"/>
        <end position="15"/>
    </location>
</feature>
<evidence type="ECO:0000313" key="3">
    <source>
        <dbReference type="EMBL" id="KAL0269912.1"/>
    </source>
</evidence>
<gene>
    <name evidence="3" type="ORF">PYX00_007491</name>
</gene>
<feature type="compositionally biased region" description="Basic and acidic residues" evidence="1">
    <location>
        <begin position="23"/>
        <end position="33"/>
    </location>
</feature>
<dbReference type="PANTHER" id="PTHR13284:SF4">
    <property type="entry name" value="C2H2-TYPE DOMAIN-CONTAINING PROTEIN"/>
    <property type="match status" value="1"/>
</dbReference>
<dbReference type="GO" id="GO:0003730">
    <property type="term" value="F:mRNA 3'-UTR binding"/>
    <property type="evidence" value="ECO:0007669"/>
    <property type="project" value="TreeGrafter"/>
</dbReference>
<dbReference type="GO" id="GO:0043021">
    <property type="term" value="F:ribonucleoprotein complex binding"/>
    <property type="evidence" value="ECO:0007669"/>
    <property type="project" value="TreeGrafter"/>
</dbReference>